<gene>
    <name evidence="2" type="ORF">WJ96_06890</name>
</gene>
<reference evidence="2 3" key="1">
    <citation type="submission" date="2015-11" db="EMBL/GenBank/DDBJ databases">
        <title>Expanding the genomic diversity of Burkholderia species for the development of highly accurate diagnostics.</title>
        <authorList>
            <person name="Sahl J."/>
            <person name="Keim P."/>
            <person name="Wagner D."/>
        </authorList>
    </citation>
    <scope>NUCLEOTIDE SEQUENCE [LARGE SCALE GENOMIC DNA]</scope>
    <source>
        <strain evidence="2 3">MSMB1808WGS</strain>
    </source>
</reference>
<keyword evidence="1" id="KW-0732">Signal</keyword>
<dbReference type="AlphaFoldDB" id="A0AAW3MY47"/>
<feature type="signal peptide" evidence="1">
    <location>
        <begin position="1"/>
        <end position="19"/>
    </location>
</feature>
<accession>A0AAW3MY47</accession>
<dbReference type="RefSeq" id="WP_059925389.1">
    <property type="nucleotide sequence ID" value="NZ_LPBG01000047.1"/>
</dbReference>
<proteinExistence type="predicted"/>
<sequence>MKRILPFLVAMFATVPALAAGPIKLADLPDVFKKEPPYMQNQICGELMARMARMSADLYTASAFPGVREAAVMAGTRAMMFVKANAALSKEERERAERIADQLEKSATPGKPAVAPYQFCEERAQRWLKEGVVAPADVRLTEKEVRDALDKTVPLKK</sequence>
<organism evidence="2 3">
    <name type="scientific">Burkholderia ubonensis</name>
    <dbReference type="NCBI Taxonomy" id="101571"/>
    <lineage>
        <taxon>Bacteria</taxon>
        <taxon>Pseudomonadati</taxon>
        <taxon>Pseudomonadota</taxon>
        <taxon>Betaproteobacteria</taxon>
        <taxon>Burkholderiales</taxon>
        <taxon>Burkholderiaceae</taxon>
        <taxon>Burkholderia</taxon>
        <taxon>Burkholderia cepacia complex</taxon>
    </lineage>
</organism>
<keyword evidence="3" id="KW-1185">Reference proteome</keyword>
<evidence type="ECO:0000313" key="3">
    <source>
        <dbReference type="Proteomes" id="UP000056453"/>
    </source>
</evidence>
<evidence type="ECO:0000313" key="2">
    <source>
        <dbReference type="EMBL" id="KVP98243.1"/>
    </source>
</evidence>
<protein>
    <submittedName>
        <fullName evidence="2">Uncharacterized protein</fullName>
    </submittedName>
</protein>
<feature type="chain" id="PRO_5043666100" evidence="1">
    <location>
        <begin position="20"/>
        <end position="157"/>
    </location>
</feature>
<comment type="caution">
    <text evidence="2">The sequence shown here is derived from an EMBL/GenBank/DDBJ whole genome shotgun (WGS) entry which is preliminary data.</text>
</comment>
<evidence type="ECO:0000256" key="1">
    <source>
        <dbReference type="SAM" id="SignalP"/>
    </source>
</evidence>
<dbReference type="EMBL" id="LPBJ01000047">
    <property type="protein sequence ID" value="KVP98243.1"/>
    <property type="molecule type" value="Genomic_DNA"/>
</dbReference>
<dbReference type="Proteomes" id="UP000056453">
    <property type="component" value="Unassembled WGS sequence"/>
</dbReference>
<name>A0AAW3MY47_9BURK</name>